<accession>A0A1I5QE15</accession>
<name>A0A1I5QE15_9RHOB</name>
<dbReference type="Proteomes" id="UP000199356">
    <property type="component" value="Unassembled WGS sequence"/>
</dbReference>
<reference evidence="2 3" key="1">
    <citation type="submission" date="2016-10" db="EMBL/GenBank/DDBJ databases">
        <authorList>
            <person name="de Groot N.N."/>
        </authorList>
    </citation>
    <scope>NUCLEOTIDE SEQUENCE [LARGE SCALE GENOMIC DNA]</scope>
    <source>
        <strain evidence="2 3">DSM 19547</strain>
    </source>
</reference>
<dbReference type="STRING" id="441119.SAMN04488047_106184"/>
<dbReference type="AlphaFoldDB" id="A0A1I5QE15"/>
<gene>
    <name evidence="2" type="ORF">SAMN04488047_106184</name>
</gene>
<evidence type="ECO:0000256" key="1">
    <source>
        <dbReference type="SAM" id="Phobius"/>
    </source>
</evidence>
<keyword evidence="1" id="KW-0812">Transmembrane</keyword>
<protein>
    <submittedName>
        <fullName evidence="2">Uncharacterized protein</fullName>
    </submittedName>
</protein>
<evidence type="ECO:0000313" key="2">
    <source>
        <dbReference type="EMBL" id="SFP44210.1"/>
    </source>
</evidence>
<keyword evidence="3" id="KW-1185">Reference proteome</keyword>
<keyword evidence="1" id="KW-1133">Transmembrane helix</keyword>
<dbReference type="EMBL" id="FOXA01000006">
    <property type="protein sequence ID" value="SFP44210.1"/>
    <property type="molecule type" value="Genomic_DNA"/>
</dbReference>
<dbReference type="RefSeq" id="WP_093421083.1">
    <property type="nucleotide sequence ID" value="NZ_FOXA01000006.1"/>
</dbReference>
<proteinExistence type="predicted"/>
<keyword evidence="1" id="KW-0472">Membrane</keyword>
<sequence>MTALSALATATSRSRGFVGAAAVFVMMLHTCANVVVRNLFNVSMNVNEAEADAKSGPQNA</sequence>
<organism evidence="2 3">
    <name type="scientific">Tranquillimonas alkanivorans</name>
    <dbReference type="NCBI Taxonomy" id="441119"/>
    <lineage>
        <taxon>Bacteria</taxon>
        <taxon>Pseudomonadati</taxon>
        <taxon>Pseudomonadota</taxon>
        <taxon>Alphaproteobacteria</taxon>
        <taxon>Rhodobacterales</taxon>
        <taxon>Roseobacteraceae</taxon>
        <taxon>Tranquillimonas</taxon>
    </lineage>
</organism>
<feature type="transmembrane region" description="Helical" evidence="1">
    <location>
        <begin position="17"/>
        <end position="36"/>
    </location>
</feature>
<evidence type="ECO:0000313" key="3">
    <source>
        <dbReference type="Proteomes" id="UP000199356"/>
    </source>
</evidence>